<proteinExistence type="predicted"/>
<protein>
    <recommendedName>
        <fullName evidence="3">Sce7725 family protein</fullName>
    </recommendedName>
</protein>
<evidence type="ECO:0008006" key="3">
    <source>
        <dbReference type="Google" id="ProtNLM"/>
    </source>
</evidence>
<keyword evidence="2" id="KW-1185">Reference proteome</keyword>
<comment type="caution">
    <text evidence="1">The sequence shown here is derived from an EMBL/GenBank/DDBJ whole genome shotgun (WGS) entry which is preliminary data.</text>
</comment>
<evidence type="ECO:0000313" key="1">
    <source>
        <dbReference type="EMBL" id="KAF1685346.1"/>
    </source>
</evidence>
<dbReference type="EMBL" id="MWIP01000014">
    <property type="protein sequence ID" value="KAF1685346.1"/>
    <property type="molecule type" value="Genomic_DNA"/>
</dbReference>
<dbReference type="InterPro" id="IPR047727">
    <property type="entry name" value="Sce7725-like"/>
</dbReference>
<dbReference type="NCBIfam" id="NF033831">
    <property type="entry name" value="sce7725_fam"/>
    <property type="match status" value="1"/>
</dbReference>
<organism evidence="1 2">
    <name type="scientific">Pseudoxanthomonas broegbernensis</name>
    <dbReference type="NCBI Taxonomy" id="83619"/>
    <lineage>
        <taxon>Bacteria</taxon>
        <taxon>Pseudomonadati</taxon>
        <taxon>Pseudomonadota</taxon>
        <taxon>Gammaproteobacteria</taxon>
        <taxon>Lysobacterales</taxon>
        <taxon>Lysobacteraceae</taxon>
        <taxon>Pseudoxanthomonas</taxon>
    </lineage>
</organism>
<gene>
    <name evidence="1" type="ORF">B1992_12505</name>
</gene>
<reference evidence="1 2" key="1">
    <citation type="submission" date="2017-10" db="EMBL/GenBank/DDBJ databases">
        <title>Whole genome sequencing of Pseudoxanthomonas broegbernensis DSM 12573(T).</title>
        <authorList>
            <person name="Kumar S."/>
            <person name="Bansal K."/>
            <person name="Kaur A."/>
            <person name="Patil P."/>
            <person name="Sharma S."/>
            <person name="Patil P.B."/>
        </authorList>
    </citation>
    <scope>NUCLEOTIDE SEQUENCE [LARGE SCALE GENOMIC DNA]</scope>
    <source>
        <strain evidence="1 2">DSM 12573</strain>
    </source>
</reference>
<evidence type="ECO:0000313" key="2">
    <source>
        <dbReference type="Proteomes" id="UP000462066"/>
    </source>
</evidence>
<accession>A0A7V8GKX3</accession>
<dbReference type="AlphaFoldDB" id="A0A7V8GKX3"/>
<dbReference type="Proteomes" id="UP000462066">
    <property type="component" value="Unassembled WGS sequence"/>
</dbReference>
<name>A0A7V8GKX3_9GAMM</name>
<sequence length="298" mass="33020">MLDDHRSLKALVPVIEPVKRNSSDLARCIKEFGKAGQTLAVILNPDKHELKPKGEAKAWLKEVLEVVDEHDSILPTFRCVSTTTLAHVSSFRKRFAGRKVALAYSSPALTDAELKTLADDANVRFHIVLNEKMTVAQQTLLPSARRVDIRDYFNKLDRNSDYDGAELFTDRYKTFKPSWVGFGDYAAIGSAFTPGGGQPAAVAIHAVYKHKSSDVWIEHFVSDDTDKDVGSTEDKFLQAARKLVKAAKTRPKEFGTNFALDGYANHVAASHFPGLGTNKVLQLEHHICLMLDLLDGTL</sequence>